<feature type="signal peptide" evidence="1">
    <location>
        <begin position="1"/>
        <end position="19"/>
    </location>
</feature>
<evidence type="ECO:0000313" key="2">
    <source>
        <dbReference type="EMBL" id="KAK8121353.1"/>
    </source>
</evidence>
<sequence>MKSVAAVLFFSLLASAAQAAPAAMPEEARSPMIQNHAEQPKTEEVQVGSSAQAPAPVAAIPLRLIDRAGNYVQMLEPPTAGDSHFTFPGAYASPDSSELSYAMVCARIPAAHAGCRVRVWFDHRHPGEEDLVDNSVYPDPSEIAFAEGEDDEDDESEPCVALGVDAGDGQGEQGLLVRRIDVECPSGSA</sequence>
<evidence type="ECO:0000256" key="1">
    <source>
        <dbReference type="SAM" id="SignalP"/>
    </source>
</evidence>
<keyword evidence="1" id="KW-0732">Signal</keyword>
<gene>
    <name evidence="2" type="ORF">PG999_005473</name>
</gene>
<keyword evidence="3" id="KW-1185">Reference proteome</keyword>
<comment type="caution">
    <text evidence="2">The sequence shown here is derived from an EMBL/GenBank/DDBJ whole genome shotgun (WGS) entry which is preliminary data.</text>
</comment>
<name>A0AAW0R2B4_9PEZI</name>
<evidence type="ECO:0000313" key="3">
    <source>
        <dbReference type="Proteomes" id="UP001392437"/>
    </source>
</evidence>
<dbReference type="Proteomes" id="UP001392437">
    <property type="component" value="Unassembled WGS sequence"/>
</dbReference>
<reference evidence="2 3" key="1">
    <citation type="submission" date="2023-01" db="EMBL/GenBank/DDBJ databases">
        <title>Analysis of 21 Apiospora genomes using comparative genomics revels a genus with tremendous synthesis potential of carbohydrate active enzymes and secondary metabolites.</title>
        <authorList>
            <person name="Sorensen T."/>
        </authorList>
    </citation>
    <scope>NUCLEOTIDE SEQUENCE [LARGE SCALE GENOMIC DNA]</scope>
    <source>
        <strain evidence="2 3">CBS 117206</strain>
    </source>
</reference>
<accession>A0AAW0R2B4</accession>
<organism evidence="2 3">
    <name type="scientific">Apiospora kogelbergensis</name>
    <dbReference type="NCBI Taxonomy" id="1337665"/>
    <lineage>
        <taxon>Eukaryota</taxon>
        <taxon>Fungi</taxon>
        <taxon>Dikarya</taxon>
        <taxon>Ascomycota</taxon>
        <taxon>Pezizomycotina</taxon>
        <taxon>Sordariomycetes</taxon>
        <taxon>Xylariomycetidae</taxon>
        <taxon>Amphisphaeriales</taxon>
        <taxon>Apiosporaceae</taxon>
        <taxon>Apiospora</taxon>
    </lineage>
</organism>
<dbReference type="EMBL" id="JAQQWP010000004">
    <property type="protein sequence ID" value="KAK8121353.1"/>
    <property type="molecule type" value="Genomic_DNA"/>
</dbReference>
<dbReference type="AlphaFoldDB" id="A0AAW0R2B4"/>
<feature type="chain" id="PRO_5043900749" evidence="1">
    <location>
        <begin position="20"/>
        <end position="189"/>
    </location>
</feature>
<proteinExistence type="predicted"/>
<protein>
    <submittedName>
        <fullName evidence="2">Uncharacterized protein</fullName>
    </submittedName>
</protein>